<dbReference type="GO" id="GO:0000166">
    <property type="term" value="F:nucleotide binding"/>
    <property type="evidence" value="ECO:0007669"/>
    <property type="project" value="InterPro"/>
</dbReference>
<dbReference type="Proteomes" id="UP000181980">
    <property type="component" value="Unassembled WGS sequence"/>
</dbReference>
<dbReference type="PANTHER" id="PTHR43377:SF1">
    <property type="entry name" value="BILIVERDIN REDUCTASE A"/>
    <property type="match status" value="1"/>
</dbReference>
<dbReference type="SUPFAM" id="SSF51735">
    <property type="entry name" value="NAD(P)-binding Rossmann-fold domains"/>
    <property type="match status" value="1"/>
</dbReference>
<dbReference type="EMBL" id="FNUC01000003">
    <property type="protein sequence ID" value="SEE49638.1"/>
    <property type="molecule type" value="Genomic_DNA"/>
</dbReference>
<dbReference type="Gene3D" id="3.30.360.10">
    <property type="entry name" value="Dihydrodipicolinate Reductase, domain 2"/>
    <property type="match status" value="1"/>
</dbReference>
<evidence type="ECO:0000259" key="2">
    <source>
        <dbReference type="Pfam" id="PF22725"/>
    </source>
</evidence>
<evidence type="ECO:0000313" key="3">
    <source>
        <dbReference type="EMBL" id="SEE49638.1"/>
    </source>
</evidence>
<dbReference type="RefSeq" id="WP_069111086.1">
    <property type="nucleotide sequence ID" value="NZ_FNUC01000003.1"/>
</dbReference>
<evidence type="ECO:0000259" key="1">
    <source>
        <dbReference type="Pfam" id="PF01408"/>
    </source>
</evidence>
<proteinExistence type="predicted"/>
<dbReference type="AlphaFoldDB" id="A0A1H5JDB2"/>
<keyword evidence="4" id="KW-1185">Reference proteome</keyword>
<dbReference type="STRING" id="561176.SAMN04488561_1514"/>
<accession>A0A1H5JDB2</accession>
<protein>
    <submittedName>
        <fullName evidence="3">Predicted dehydrogenase</fullName>
    </submittedName>
</protein>
<dbReference type="InterPro" id="IPR000683">
    <property type="entry name" value="Gfo/Idh/MocA-like_OxRdtase_N"/>
</dbReference>
<dbReference type="Pfam" id="PF01408">
    <property type="entry name" value="GFO_IDH_MocA"/>
    <property type="match status" value="1"/>
</dbReference>
<reference evidence="4" key="1">
    <citation type="submission" date="2016-10" db="EMBL/GenBank/DDBJ databases">
        <authorList>
            <person name="Varghese N."/>
            <person name="Submissions S."/>
        </authorList>
    </citation>
    <scope>NUCLEOTIDE SEQUENCE [LARGE SCALE GENOMIC DNA]</scope>
    <source>
        <strain evidence="4">DSM 45237</strain>
    </source>
</reference>
<dbReference type="Pfam" id="PF22725">
    <property type="entry name" value="GFO_IDH_MocA_C3"/>
    <property type="match status" value="1"/>
</dbReference>
<dbReference type="Gene3D" id="3.40.50.720">
    <property type="entry name" value="NAD(P)-binding Rossmann-like Domain"/>
    <property type="match status" value="1"/>
</dbReference>
<evidence type="ECO:0000313" key="4">
    <source>
        <dbReference type="Proteomes" id="UP000181980"/>
    </source>
</evidence>
<dbReference type="InterPro" id="IPR055170">
    <property type="entry name" value="GFO_IDH_MocA-like_dom"/>
</dbReference>
<dbReference type="OrthoDB" id="9792085at2"/>
<sequence length="352" mass="37236">MNARPQVLRVGILSFAHPHAISYAGVLAARPDVHVRATDPGVHASGEVRGAELAAQLGVEYADDVDQLLSWQPHAVIVTSENVRHREHVERVAAAGAHVLCEKPLATSEPDARAIVAACERADVVLMTAYPVRFAPEFVRLLEVVRAGELGRILSVNGTNNGKIPLGERSWFTDASLSGGGSLVDHVVHVADLLDELFEAQPADRVHAVVNRTLHAVRPGIDVETGGLVSVRYLNGATAVIDCSWSHPDSAPNWGGLTLEVVGSRGIARIDPFAKHVGGFGPSGAVRHDFGADMDASMLAEFLAAVREGRSARPDGRAGLRSLQVVLAAQASVQSGGPITLDQVEELGRIAL</sequence>
<gene>
    <name evidence="3" type="ORF">SAMN04488561_1514</name>
</gene>
<dbReference type="InterPro" id="IPR051450">
    <property type="entry name" value="Gfo/Idh/MocA_Oxidoreductases"/>
</dbReference>
<organism evidence="3 4">
    <name type="scientific">Jiangella alba</name>
    <dbReference type="NCBI Taxonomy" id="561176"/>
    <lineage>
        <taxon>Bacteria</taxon>
        <taxon>Bacillati</taxon>
        <taxon>Actinomycetota</taxon>
        <taxon>Actinomycetes</taxon>
        <taxon>Jiangellales</taxon>
        <taxon>Jiangellaceae</taxon>
        <taxon>Jiangella</taxon>
    </lineage>
</organism>
<dbReference type="SUPFAM" id="SSF55347">
    <property type="entry name" value="Glyceraldehyde-3-phosphate dehydrogenase-like, C-terminal domain"/>
    <property type="match status" value="1"/>
</dbReference>
<dbReference type="PANTHER" id="PTHR43377">
    <property type="entry name" value="BILIVERDIN REDUCTASE A"/>
    <property type="match status" value="1"/>
</dbReference>
<feature type="domain" description="GFO/IDH/MocA-like oxidoreductase" evidence="2">
    <location>
        <begin position="139"/>
        <end position="268"/>
    </location>
</feature>
<dbReference type="InterPro" id="IPR036291">
    <property type="entry name" value="NAD(P)-bd_dom_sf"/>
</dbReference>
<feature type="domain" description="Gfo/Idh/MocA-like oxidoreductase N-terminal" evidence="1">
    <location>
        <begin position="42"/>
        <end position="129"/>
    </location>
</feature>
<name>A0A1H5JDB2_9ACTN</name>